<sequence>FTLMVPMLSGYIAYSIADRPGLAPGLIGGLLAAQLQAGFLGGIVSGFLAGYIALFIAKKVKLPTSLESLKPILIIPLLGTLSVGLIMFYVVGQPVAHIFELMKDFLNNMGTTNAVLMGIILASMMCIDLGGPINKAAYAFTVGLLTTNTYMPMAAT</sequence>
<dbReference type="PANTHER" id="PTHR30505:SF0">
    <property type="entry name" value="FRUCTOSE-LIKE PTS SYSTEM EIIBC COMPONENT-RELATED"/>
    <property type="match status" value="1"/>
</dbReference>
<dbReference type="Pfam" id="PF02378">
    <property type="entry name" value="PTS_EIIC"/>
    <property type="match status" value="1"/>
</dbReference>
<dbReference type="InterPro" id="IPR050864">
    <property type="entry name" value="Bacterial_PTS_Sugar_Transport"/>
</dbReference>
<dbReference type="InterPro" id="IPR013014">
    <property type="entry name" value="PTS_EIIC_2"/>
</dbReference>
<organism evidence="11 12">
    <name type="scientific">Acinetobacter baumannii</name>
    <dbReference type="NCBI Taxonomy" id="470"/>
    <lineage>
        <taxon>Bacteria</taxon>
        <taxon>Pseudomonadati</taxon>
        <taxon>Pseudomonadota</taxon>
        <taxon>Gammaproteobacteria</taxon>
        <taxon>Moraxellales</taxon>
        <taxon>Moraxellaceae</taxon>
        <taxon>Acinetobacter</taxon>
        <taxon>Acinetobacter calcoaceticus/baumannii complex</taxon>
    </lineage>
</organism>
<evidence type="ECO:0000256" key="3">
    <source>
        <dbReference type="ARBA" id="ARBA00022475"/>
    </source>
</evidence>
<dbReference type="GO" id="GO:0090563">
    <property type="term" value="F:protein-phosphocysteine-sugar phosphotransferase activity"/>
    <property type="evidence" value="ECO:0007669"/>
    <property type="project" value="TreeGrafter"/>
</dbReference>
<dbReference type="PROSITE" id="PS51104">
    <property type="entry name" value="PTS_EIIC_TYPE_2"/>
    <property type="match status" value="1"/>
</dbReference>
<evidence type="ECO:0000313" key="11">
    <source>
        <dbReference type="EMBL" id="MBD0222756.1"/>
    </source>
</evidence>
<dbReference type="PANTHER" id="PTHR30505">
    <property type="entry name" value="FRUCTOSE-LIKE PERMEASE"/>
    <property type="match status" value="1"/>
</dbReference>
<keyword evidence="4" id="KW-0762">Sugar transport</keyword>
<evidence type="ECO:0000256" key="2">
    <source>
        <dbReference type="ARBA" id="ARBA00022448"/>
    </source>
</evidence>
<dbReference type="EMBL" id="JACSVK010000734">
    <property type="protein sequence ID" value="MBD0222756.1"/>
    <property type="molecule type" value="Genomic_DNA"/>
</dbReference>
<evidence type="ECO:0000256" key="9">
    <source>
        <dbReference type="SAM" id="Phobius"/>
    </source>
</evidence>
<name>A0A8I0FDQ8_ACIBA</name>
<evidence type="ECO:0000259" key="10">
    <source>
        <dbReference type="PROSITE" id="PS51104"/>
    </source>
</evidence>
<keyword evidence="2" id="KW-0813">Transport</keyword>
<dbReference type="InterPro" id="IPR006327">
    <property type="entry name" value="PTS_IIC_fruc"/>
</dbReference>
<evidence type="ECO:0000256" key="6">
    <source>
        <dbReference type="ARBA" id="ARBA00022692"/>
    </source>
</evidence>
<comment type="subcellular location">
    <subcellularLocation>
        <location evidence="1">Cell inner membrane</location>
        <topology evidence="1">Multi-pass membrane protein</topology>
    </subcellularLocation>
</comment>
<protein>
    <submittedName>
        <fullName evidence="11">PTS transporter subunit EIIC</fullName>
    </submittedName>
</protein>
<dbReference type="AlphaFoldDB" id="A0A8I0FDQ8"/>
<feature type="domain" description="PTS EIIC type-2" evidence="10">
    <location>
        <begin position="1"/>
        <end position="156"/>
    </location>
</feature>
<keyword evidence="6 9" id="KW-0812">Transmembrane</keyword>
<reference evidence="11" key="1">
    <citation type="submission" date="2020-08" db="EMBL/GenBank/DDBJ databases">
        <title>Diversity of carbapenem-resistant Acinetobacter baumannii and bacteriophage-mediated spread of the Oxa23 carbapenemase.</title>
        <authorList>
            <person name="Abouelfetouh A."/>
            <person name="Mattock J."/>
            <person name="Turner D."/>
            <person name="Li E."/>
            <person name="Evans B.A."/>
        </authorList>
    </citation>
    <scope>NUCLEOTIDE SEQUENCE</scope>
    <source>
        <strain evidence="11">A86</strain>
    </source>
</reference>
<feature type="transmembrane region" description="Helical" evidence="9">
    <location>
        <begin position="111"/>
        <end position="129"/>
    </location>
</feature>
<evidence type="ECO:0000256" key="8">
    <source>
        <dbReference type="ARBA" id="ARBA00023136"/>
    </source>
</evidence>
<evidence type="ECO:0000256" key="5">
    <source>
        <dbReference type="ARBA" id="ARBA00022683"/>
    </source>
</evidence>
<feature type="non-terminal residue" evidence="11">
    <location>
        <position position="1"/>
    </location>
</feature>
<feature type="transmembrane region" description="Helical" evidence="9">
    <location>
        <begin position="37"/>
        <end position="57"/>
    </location>
</feature>
<feature type="non-terminal residue" evidence="11">
    <location>
        <position position="156"/>
    </location>
</feature>
<dbReference type="Proteomes" id="UP000634608">
    <property type="component" value="Unassembled WGS sequence"/>
</dbReference>
<evidence type="ECO:0000313" key="12">
    <source>
        <dbReference type="Proteomes" id="UP000634608"/>
    </source>
</evidence>
<dbReference type="GO" id="GO:0005886">
    <property type="term" value="C:plasma membrane"/>
    <property type="evidence" value="ECO:0007669"/>
    <property type="project" value="UniProtKB-SubCell"/>
</dbReference>
<proteinExistence type="predicted"/>
<comment type="caution">
    <text evidence="11">The sequence shown here is derived from an EMBL/GenBank/DDBJ whole genome shotgun (WGS) entry which is preliminary data.</text>
</comment>
<keyword evidence="5" id="KW-0598">Phosphotransferase system</keyword>
<dbReference type="InterPro" id="IPR003352">
    <property type="entry name" value="PTS_EIIC"/>
</dbReference>
<feature type="transmembrane region" description="Helical" evidence="9">
    <location>
        <begin position="69"/>
        <end position="91"/>
    </location>
</feature>
<accession>A0A8I0FDQ8</accession>
<dbReference type="GO" id="GO:0008982">
    <property type="term" value="F:protein-N(PI)-phosphohistidine-sugar phosphotransferase activity"/>
    <property type="evidence" value="ECO:0007669"/>
    <property type="project" value="InterPro"/>
</dbReference>
<gene>
    <name evidence="11" type="ORF">IAG11_23325</name>
</gene>
<dbReference type="RefSeq" id="WP_188147843.1">
    <property type="nucleotide sequence ID" value="NZ_JACSVK010000734.1"/>
</dbReference>
<keyword evidence="8 9" id="KW-0472">Membrane</keyword>
<evidence type="ECO:0000256" key="4">
    <source>
        <dbReference type="ARBA" id="ARBA00022597"/>
    </source>
</evidence>
<keyword evidence="7 9" id="KW-1133">Transmembrane helix</keyword>
<dbReference type="GO" id="GO:0005351">
    <property type="term" value="F:carbohydrate:proton symporter activity"/>
    <property type="evidence" value="ECO:0007669"/>
    <property type="project" value="InterPro"/>
</dbReference>
<dbReference type="NCBIfam" id="TIGR01427">
    <property type="entry name" value="PTS_IIC_fructo"/>
    <property type="match status" value="1"/>
</dbReference>
<keyword evidence="3" id="KW-1003">Cell membrane</keyword>
<dbReference type="GO" id="GO:0009401">
    <property type="term" value="P:phosphoenolpyruvate-dependent sugar phosphotransferase system"/>
    <property type="evidence" value="ECO:0007669"/>
    <property type="project" value="UniProtKB-KW"/>
</dbReference>
<evidence type="ECO:0000256" key="7">
    <source>
        <dbReference type="ARBA" id="ARBA00022989"/>
    </source>
</evidence>
<evidence type="ECO:0000256" key="1">
    <source>
        <dbReference type="ARBA" id="ARBA00004429"/>
    </source>
</evidence>